<evidence type="ECO:0000256" key="7">
    <source>
        <dbReference type="SAM" id="MobiDB-lite"/>
    </source>
</evidence>
<dbReference type="GO" id="GO:0004065">
    <property type="term" value="F:arylsulfatase activity"/>
    <property type="evidence" value="ECO:0007669"/>
    <property type="project" value="TreeGrafter"/>
</dbReference>
<dbReference type="InterPro" id="IPR017850">
    <property type="entry name" value="Alkaline_phosphatase_core_sf"/>
</dbReference>
<evidence type="ECO:0000256" key="3">
    <source>
        <dbReference type="ARBA" id="ARBA00022525"/>
    </source>
</evidence>
<evidence type="ECO:0000259" key="9">
    <source>
        <dbReference type="Pfam" id="PF19078"/>
    </source>
</evidence>
<dbReference type="PANTHER" id="PTHR42693">
    <property type="entry name" value="ARYLSULFATASE FAMILY MEMBER"/>
    <property type="match status" value="1"/>
</dbReference>
<dbReference type="PROSITE" id="PS00018">
    <property type="entry name" value="EF_HAND_1"/>
    <property type="match status" value="1"/>
</dbReference>
<organism evidence="10 11">
    <name type="scientific">Haloferula rosea</name>
    <dbReference type="NCBI Taxonomy" id="490093"/>
    <lineage>
        <taxon>Bacteria</taxon>
        <taxon>Pseudomonadati</taxon>
        <taxon>Verrucomicrobiota</taxon>
        <taxon>Verrucomicrobiia</taxon>
        <taxon>Verrucomicrobiales</taxon>
        <taxon>Verrucomicrobiaceae</taxon>
        <taxon>Haloferula</taxon>
    </lineage>
</organism>
<dbReference type="InterPro" id="IPR050738">
    <property type="entry name" value="Sulfatase"/>
</dbReference>
<evidence type="ECO:0000259" key="8">
    <source>
        <dbReference type="Pfam" id="PF00884"/>
    </source>
</evidence>
<name>A0A934R7D8_9BACT</name>
<keyword evidence="4" id="KW-0732">Signal</keyword>
<reference evidence="10" key="1">
    <citation type="submission" date="2021-01" db="EMBL/GenBank/DDBJ databases">
        <title>Modified the classification status of verrucomicrobia.</title>
        <authorList>
            <person name="Feng X."/>
        </authorList>
    </citation>
    <scope>NUCLEOTIDE SEQUENCE</scope>
    <source>
        <strain evidence="10">KCTC 22201</strain>
    </source>
</reference>
<feature type="domain" description="Sulfatase N-terminal" evidence="8">
    <location>
        <begin position="931"/>
        <end position="1318"/>
    </location>
</feature>
<feature type="domain" description="Bacterial Ig-like" evidence="9">
    <location>
        <begin position="490"/>
        <end position="562"/>
    </location>
</feature>
<feature type="compositionally biased region" description="Basic and acidic residues" evidence="7">
    <location>
        <begin position="1470"/>
        <end position="1483"/>
    </location>
</feature>
<keyword evidence="6" id="KW-0106">Calcium</keyword>
<dbReference type="SUPFAM" id="SSF53649">
    <property type="entry name" value="Alkaline phosphatase-like"/>
    <property type="match status" value="2"/>
</dbReference>
<evidence type="ECO:0000313" key="10">
    <source>
        <dbReference type="EMBL" id="MBK1825607.1"/>
    </source>
</evidence>
<dbReference type="Pfam" id="PF00884">
    <property type="entry name" value="Sulfatase"/>
    <property type="match status" value="2"/>
</dbReference>
<evidence type="ECO:0000256" key="1">
    <source>
        <dbReference type="ARBA" id="ARBA00004613"/>
    </source>
</evidence>
<dbReference type="Proteomes" id="UP000658278">
    <property type="component" value="Unassembled WGS sequence"/>
</dbReference>
<sequence>MADDMGWGDPSCYSNGVTFPDGSPHPDQGWISTPTMDAMAANGLRFDRFYSASAVCSPTRASCLTGRNPFRVGIPFANLGRLGFDETPLSEVLSAAGYHCGHFGKWHLGSMTTLRADSNRGGDASVYSAPWHHGYDTCFATESKVPTYHPYRNTNNNLPLPTSFTDPNFYGTYFWRMPSTWNTLSGEGLIVPVEDVNNPTDGDSSKLIVDQAIEFIEEANGAGKPFFLVLWFHTPHKPVTDPGQSSGLDSSDALRDSIEDMDTALGRLRNELATRMIQDNTMFWLTSDNGPEDGSNSFNETSTLRSIRSGRYLARKRSLHEGGVRVPGILEWPDGVPAARVTEFPAVTSDYYPTILDFLQLAVPDQKPIDGISLRPLIEGTATERTSPIGFLINDDRSWVNDRYKLINKGSGWELYDLINTPTGEEPEETPLATESDIGTKSAAIQQVYQEMLDEYDAWRTSVDTDMPFIHSSRPKVILSCPGTEGPGPFEVTATFNEPVEHLHANEFAITNGSASNLSGSGTQWTVTVTRTTEGALSVHLPEAAAIDADGNPNAASNRLGFDVVPVDEGATPHTIRIDFGRIDAGQPTTAPGWNNVTAEVGNLSSNTARIDDLIDLNGDSTGIALNLSYVASASAAGSGADYEGGYPDPISTFPDSAISDSFFTNATGSISMTFEGLTGGATYDLMVYGARGNNGTSCNYVITDRNGNTPLNIANTLDNATHAPKATGLVANDQGNIAMVISTPTGSGGGAINLLEFTVVPSPTTDTDGDGMSDEYESANGTDPEFDDAMLDRDLDGLTNLQEFEGNDSTSSPSGFGQTLSGRADSDNDGIMDMDELTGALNPWTSGQPGSAPGDPTNPNAADSDGDGVNDLSEVISSSDPNALPPANGPVFTFIDSDGDLYSDGAEISFGSGPDDPDSCPDHSPNPSKPNIVIIYADDLGFGDMSAYGDLFGISSPAVTPRMDGLADQGVLFTQAHSSNGVCTASRYALLTGKYNWRLFNGFSHRYGYQTNPGMDEVPLLSDTTIAEFLKTQGYDTAAFGKWHLGGSWFAPGSDTRITGNPSNSSAVDWARPVENHATAHGFDLFRGLSVSINLGPYVYLKDDRSQIWDASLNGGSGAFRDATNSDTMHFFTTSELNSTVVGGKGSSSGLGDPSYRQVDAGPFMITQVEDYMADRVGDPDPFFAYVSLYCPHLPWALTDPFIGSDSANGFYYADWMREVDHRIGRVIDAIDNNGFHDNTLVILSSDNGPEDIAMSQSLSRGKDPNGPLRGNKRDVWDGGIRVPFIVRWPGQAAAGMKTNELIWQGDVFATVAAFLGQELPDDVAPDGESFLNVLRGQQKPSPHRDSIVVSGNRGDLALKTIDGWKLIDSTGGGGNSVSWDSSNASISNPLGTDQGVPKQLFRQSVDLGEDNNLISELTDTSQIRSNLASLTGSDLLAVLDNYRTTTTSTLFPRRPDNDADGMPNSFELVHELDPDSPKDANQDADGDGQSNLDEFIAGTDPNLAASTFKVLETADTPTGFSISWPSLENRQYEVYWTSDLSTWHLYSEHQGSGSILNEVLDKSVMDGVDGVIGNLTRCLVRVVASRP</sequence>
<dbReference type="PANTHER" id="PTHR42693:SF53">
    <property type="entry name" value="ENDO-4-O-SULFATASE"/>
    <property type="match status" value="1"/>
</dbReference>
<feature type="region of interest" description="Disordered" evidence="7">
    <location>
        <begin position="803"/>
        <end position="892"/>
    </location>
</feature>
<comment type="caution">
    <text evidence="10">The sequence shown here is derived from an EMBL/GenBank/DDBJ whole genome shotgun (WGS) entry which is preliminary data.</text>
</comment>
<feature type="domain" description="Sulfatase N-terminal" evidence="8">
    <location>
        <begin position="1"/>
        <end position="359"/>
    </location>
</feature>
<dbReference type="Gene3D" id="3.40.720.10">
    <property type="entry name" value="Alkaline Phosphatase, subunit A"/>
    <property type="match status" value="2"/>
</dbReference>
<feature type="compositionally biased region" description="Polar residues" evidence="7">
    <location>
        <begin position="803"/>
        <end position="822"/>
    </location>
</feature>
<gene>
    <name evidence="10" type="ORF">JIN81_01135</name>
</gene>
<dbReference type="InterPro" id="IPR018247">
    <property type="entry name" value="EF_Hand_1_Ca_BS"/>
</dbReference>
<feature type="compositionally biased region" description="Acidic residues" evidence="7">
    <location>
        <begin position="768"/>
        <end position="778"/>
    </location>
</feature>
<dbReference type="InterPro" id="IPR044048">
    <property type="entry name" value="Big_12"/>
</dbReference>
<feature type="region of interest" description="Disordered" evidence="7">
    <location>
        <begin position="1451"/>
        <end position="1492"/>
    </location>
</feature>
<dbReference type="Pfam" id="PF19078">
    <property type="entry name" value="Big_12"/>
    <property type="match status" value="1"/>
</dbReference>
<accession>A0A934R7D8</accession>
<feature type="compositionally biased region" description="Acidic residues" evidence="7">
    <location>
        <begin position="828"/>
        <end position="837"/>
    </location>
</feature>
<keyword evidence="11" id="KW-1185">Reference proteome</keyword>
<evidence type="ECO:0000256" key="4">
    <source>
        <dbReference type="ARBA" id="ARBA00022729"/>
    </source>
</evidence>
<protein>
    <submittedName>
        <fullName evidence="10">Sulfatase-like hydrolase/transferase</fullName>
    </submittedName>
</protein>
<comment type="subcellular location">
    <subcellularLocation>
        <location evidence="1">Secreted</location>
    </subcellularLocation>
</comment>
<evidence type="ECO:0000313" key="11">
    <source>
        <dbReference type="Proteomes" id="UP000658278"/>
    </source>
</evidence>
<dbReference type="Pfam" id="PF18884">
    <property type="entry name" value="TSP3_bac"/>
    <property type="match status" value="2"/>
</dbReference>
<keyword evidence="3" id="KW-0964">Secreted</keyword>
<comment type="similarity">
    <text evidence="2">Belongs to the sulfatase family.</text>
</comment>
<dbReference type="InterPro" id="IPR000917">
    <property type="entry name" value="Sulfatase_N"/>
</dbReference>
<dbReference type="InterPro" id="IPR059100">
    <property type="entry name" value="TSP3_bac"/>
</dbReference>
<evidence type="ECO:0000256" key="6">
    <source>
        <dbReference type="ARBA" id="ARBA00022837"/>
    </source>
</evidence>
<proteinExistence type="inferred from homology"/>
<keyword evidence="5 10" id="KW-0378">Hydrolase</keyword>
<dbReference type="Gene3D" id="3.30.1120.10">
    <property type="match status" value="1"/>
</dbReference>
<evidence type="ECO:0000256" key="2">
    <source>
        <dbReference type="ARBA" id="ARBA00008779"/>
    </source>
</evidence>
<dbReference type="EMBL" id="JAENII010000001">
    <property type="protein sequence ID" value="MBK1825607.1"/>
    <property type="molecule type" value="Genomic_DNA"/>
</dbReference>
<feature type="region of interest" description="Disordered" evidence="7">
    <location>
        <begin position="763"/>
        <end position="791"/>
    </location>
</feature>
<evidence type="ECO:0000256" key="5">
    <source>
        <dbReference type="ARBA" id="ARBA00022801"/>
    </source>
</evidence>
<feature type="region of interest" description="Disordered" evidence="7">
    <location>
        <begin position="906"/>
        <end position="928"/>
    </location>
</feature>